<evidence type="ECO:0000256" key="1">
    <source>
        <dbReference type="ARBA" id="ARBA00010617"/>
    </source>
</evidence>
<gene>
    <name evidence="4" type="primary">CYP71A26</name>
    <name evidence="4" type="ORF">QJS10_CPB04g01588</name>
</gene>
<reference evidence="4" key="2">
    <citation type="submission" date="2023-06" db="EMBL/GenBank/DDBJ databases">
        <authorList>
            <person name="Ma L."/>
            <person name="Liu K.-W."/>
            <person name="Li Z."/>
            <person name="Hsiao Y.-Y."/>
            <person name="Qi Y."/>
            <person name="Fu T."/>
            <person name="Tang G."/>
            <person name="Zhang D."/>
            <person name="Sun W.-H."/>
            <person name="Liu D.-K."/>
            <person name="Li Y."/>
            <person name="Chen G.-Z."/>
            <person name="Liu X.-D."/>
            <person name="Liao X.-Y."/>
            <person name="Jiang Y.-T."/>
            <person name="Yu X."/>
            <person name="Hao Y."/>
            <person name="Huang J."/>
            <person name="Zhao X.-W."/>
            <person name="Ke S."/>
            <person name="Chen Y.-Y."/>
            <person name="Wu W.-L."/>
            <person name="Hsu J.-L."/>
            <person name="Lin Y.-F."/>
            <person name="Huang M.-D."/>
            <person name="Li C.-Y."/>
            <person name="Huang L."/>
            <person name="Wang Z.-W."/>
            <person name="Zhao X."/>
            <person name="Zhong W.-Y."/>
            <person name="Peng D.-H."/>
            <person name="Ahmad S."/>
            <person name="Lan S."/>
            <person name="Zhang J.-S."/>
            <person name="Tsai W.-C."/>
            <person name="Van De Peer Y."/>
            <person name="Liu Z.-J."/>
        </authorList>
    </citation>
    <scope>NUCLEOTIDE SEQUENCE</scope>
    <source>
        <strain evidence="4">CP</strain>
        <tissue evidence="4">Leaves</tissue>
    </source>
</reference>
<comment type="caution">
    <text evidence="4">The sequence shown here is derived from an EMBL/GenBank/DDBJ whole genome shotgun (WGS) entry which is preliminary data.</text>
</comment>
<organism evidence="4 5">
    <name type="scientific">Acorus calamus</name>
    <name type="common">Sweet flag</name>
    <dbReference type="NCBI Taxonomy" id="4465"/>
    <lineage>
        <taxon>Eukaryota</taxon>
        <taxon>Viridiplantae</taxon>
        <taxon>Streptophyta</taxon>
        <taxon>Embryophyta</taxon>
        <taxon>Tracheophyta</taxon>
        <taxon>Spermatophyta</taxon>
        <taxon>Magnoliopsida</taxon>
        <taxon>Liliopsida</taxon>
        <taxon>Acoraceae</taxon>
        <taxon>Acorus</taxon>
    </lineage>
</organism>
<evidence type="ECO:0000313" key="4">
    <source>
        <dbReference type="EMBL" id="KAK1318086.1"/>
    </source>
</evidence>
<name>A0AAV9EWV6_ACOCL</name>
<evidence type="ECO:0000313" key="5">
    <source>
        <dbReference type="Proteomes" id="UP001180020"/>
    </source>
</evidence>
<protein>
    <submittedName>
        <fullName evidence="4">Cytochrome P450 71A26</fullName>
    </submittedName>
</protein>
<evidence type="ECO:0000256" key="3">
    <source>
        <dbReference type="ARBA" id="ARBA00023004"/>
    </source>
</evidence>
<comment type="similarity">
    <text evidence="1">Belongs to the cytochrome P450 family.</text>
</comment>
<accession>A0AAV9EWV6</accession>
<keyword evidence="5" id="KW-1185">Reference proteome</keyword>
<dbReference type="AlphaFoldDB" id="A0AAV9EWV6"/>
<reference evidence="4" key="1">
    <citation type="journal article" date="2023" name="Nat. Commun.">
        <title>Diploid and tetraploid genomes of Acorus and the evolution of monocots.</title>
        <authorList>
            <person name="Ma L."/>
            <person name="Liu K.W."/>
            <person name="Li Z."/>
            <person name="Hsiao Y.Y."/>
            <person name="Qi Y."/>
            <person name="Fu T."/>
            <person name="Tang G.D."/>
            <person name="Zhang D."/>
            <person name="Sun W.H."/>
            <person name="Liu D.K."/>
            <person name="Li Y."/>
            <person name="Chen G.Z."/>
            <person name="Liu X.D."/>
            <person name="Liao X.Y."/>
            <person name="Jiang Y.T."/>
            <person name="Yu X."/>
            <person name="Hao Y."/>
            <person name="Huang J."/>
            <person name="Zhao X.W."/>
            <person name="Ke S."/>
            <person name="Chen Y.Y."/>
            <person name="Wu W.L."/>
            <person name="Hsu J.L."/>
            <person name="Lin Y.F."/>
            <person name="Huang M.D."/>
            <person name="Li C.Y."/>
            <person name="Huang L."/>
            <person name="Wang Z.W."/>
            <person name="Zhao X."/>
            <person name="Zhong W.Y."/>
            <person name="Peng D.H."/>
            <person name="Ahmad S."/>
            <person name="Lan S."/>
            <person name="Zhang J.S."/>
            <person name="Tsai W.C."/>
            <person name="Van de Peer Y."/>
            <person name="Liu Z.J."/>
        </authorList>
    </citation>
    <scope>NUCLEOTIDE SEQUENCE</scope>
    <source>
        <strain evidence="4">CP</strain>
    </source>
</reference>
<evidence type="ECO:0000256" key="2">
    <source>
        <dbReference type="ARBA" id="ARBA00022723"/>
    </source>
</evidence>
<dbReference type="Pfam" id="PF00067">
    <property type="entry name" value="p450"/>
    <property type="match status" value="1"/>
</dbReference>
<dbReference type="Proteomes" id="UP001180020">
    <property type="component" value="Unassembled WGS sequence"/>
</dbReference>
<dbReference type="GO" id="GO:0020037">
    <property type="term" value="F:heme binding"/>
    <property type="evidence" value="ECO:0007669"/>
    <property type="project" value="InterPro"/>
</dbReference>
<dbReference type="InterPro" id="IPR001128">
    <property type="entry name" value="Cyt_P450"/>
</dbReference>
<dbReference type="SUPFAM" id="SSF48264">
    <property type="entry name" value="Cytochrome P450"/>
    <property type="match status" value="1"/>
</dbReference>
<dbReference type="GO" id="GO:0016705">
    <property type="term" value="F:oxidoreductase activity, acting on paired donors, with incorporation or reduction of molecular oxygen"/>
    <property type="evidence" value="ECO:0007669"/>
    <property type="project" value="InterPro"/>
</dbReference>
<dbReference type="PANTHER" id="PTHR47955">
    <property type="entry name" value="CYTOCHROME P450 FAMILY 71 PROTEIN"/>
    <property type="match status" value="1"/>
</dbReference>
<dbReference type="Gene3D" id="1.10.630.10">
    <property type="entry name" value="Cytochrome P450"/>
    <property type="match status" value="1"/>
</dbReference>
<keyword evidence="2" id="KW-0479">Metal-binding</keyword>
<dbReference type="InterPro" id="IPR036396">
    <property type="entry name" value="Cyt_P450_sf"/>
</dbReference>
<dbReference type="GO" id="GO:0005506">
    <property type="term" value="F:iron ion binding"/>
    <property type="evidence" value="ECO:0007669"/>
    <property type="project" value="InterPro"/>
</dbReference>
<dbReference type="PANTHER" id="PTHR47955:SF10">
    <property type="entry name" value="ANGELICIN SYNTHASE"/>
    <property type="match status" value="1"/>
</dbReference>
<keyword evidence="3" id="KW-0408">Iron</keyword>
<dbReference type="EMBL" id="JAUJYO010000004">
    <property type="protein sequence ID" value="KAK1318086.1"/>
    <property type="molecule type" value="Genomic_DNA"/>
</dbReference>
<sequence>MFVRLSARIASMVNLSEALVGLTNDIICRAVFGKKFSRDEGVNHFNAMLTEFMLLMGTFDLGDFVTSLAWVTRLNGLDARVKKCFEDFDKFFESVIDERVECGRGGGGDEREDFLDVLLALQKDSSNTGVTLSRDSIKGLILLKTHLLVATPLHGLL</sequence>
<dbReference type="GO" id="GO:0004497">
    <property type="term" value="F:monooxygenase activity"/>
    <property type="evidence" value="ECO:0007669"/>
    <property type="project" value="InterPro"/>
</dbReference>
<proteinExistence type="inferred from homology"/>